<reference evidence="5" key="1">
    <citation type="journal article" date="2019" name="Int. J. Syst. Evol. Microbiol.">
        <title>The Global Catalogue of Microorganisms (GCM) 10K type strain sequencing project: providing services to taxonomists for standard genome sequencing and annotation.</title>
        <authorList>
            <consortium name="The Broad Institute Genomics Platform"/>
            <consortium name="The Broad Institute Genome Sequencing Center for Infectious Disease"/>
            <person name="Wu L."/>
            <person name="Ma J."/>
        </authorList>
    </citation>
    <scope>NUCLEOTIDE SEQUENCE [LARGE SCALE GENOMIC DNA]</scope>
    <source>
        <strain evidence="5">CGMCC 1.10992</strain>
    </source>
</reference>
<sequence length="333" mass="37348">MNHLDFSAYSALSLIDFPESGFKLERWQKLLNTLAEIFDAPNAMINQANTKGIEVLVSNQHKQNPYVAGGVVPLDCNIYCHHVVQKRHALYVQDAREEGGWDDNPELANDNFCSYFGLPLEWPDGRIFGTLCVMSRKASDYSDSQRELIQSYKEVIDFELALLEQNRHLKSISVLDELTGLLNRRGVEEAAQQLASMAARVSQQLAVFYIDMDKLKPLNDTYGHQAGDQAIKLLARSLRSISRQYDLVGRLGGDEFVLIAMVKNENDSSVITRRLHQALTNAPLSLPDDKQQRLDVSIGIEIGVPADKDALLALIADADKQMYRAKQAKRSAE</sequence>
<dbReference type="SUPFAM" id="SSF55781">
    <property type="entry name" value="GAF domain-like"/>
    <property type="match status" value="1"/>
</dbReference>
<protein>
    <recommendedName>
        <fullName evidence="1">diguanylate cyclase</fullName>
        <ecNumber evidence="1">2.7.7.65</ecNumber>
    </recommendedName>
</protein>
<dbReference type="PANTHER" id="PTHR45138">
    <property type="entry name" value="REGULATORY COMPONENTS OF SENSORY TRANSDUCTION SYSTEM"/>
    <property type="match status" value="1"/>
</dbReference>
<comment type="caution">
    <text evidence="4">The sequence shown here is derived from an EMBL/GenBank/DDBJ whole genome shotgun (WGS) entry which is preliminary data.</text>
</comment>
<dbReference type="InterPro" id="IPR029016">
    <property type="entry name" value="GAF-like_dom_sf"/>
</dbReference>
<name>A0ABW4XHU0_9GAMM</name>
<dbReference type="InterPro" id="IPR003018">
    <property type="entry name" value="GAF"/>
</dbReference>
<dbReference type="RefSeq" id="WP_345337830.1">
    <property type="nucleotide sequence ID" value="NZ_BAABLI010000004.1"/>
</dbReference>
<dbReference type="SUPFAM" id="SSF55073">
    <property type="entry name" value="Nucleotide cyclase"/>
    <property type="match status" value="1"/>
</dbReference>
<accession>A0ABW4XHU0</accession>
<keyword evidence="5" id="KW-1185">Reference proteome</keyword>
<dbReference type="PANTHER" id="PTHR45138:SF9">
    <property type="entry name" value="DIGUANYLATE CYCLASE DGCM-RELATED"/>
    <property type="match status" value="1"/>
</dbReference>
<keyword evidence="4" id="KW-0548">Nucleotidyltransferase</keyword>
<dbReference type="EC" id="2.7.7.65" evidence="1"/>
<keyword evidence="4" id="KW-0808">Transferase</keyword>
<comment type="catalytic activity">
    <reaction evidence="2">
        <text>2 GTP = 3',3'-c-di-GMP + 2 diphosphate</text>
        <dbReference type="Rhea" id="RHEA:24898"/>
        <dbReference type="ChEBI" id="CHEBI:33019"/>
        <dbReference type="ChEBI" id="CHEBI:37565"/>
        <dbReference type="ChEBI" id="CHEBI:58805"/>
        <dbReference type="EC" id="2.7.7.65"/>
    </reaction>
</comment>
<gene>
    <name evidence="4" type="ORF">ACFSJ3_03825</name>
</gene>
<dbReference type="Gene3D" id="3.30.70.270">
    <property type="match status" value="1"/>
</dbReference>
<dbReference type="InterPro" id="IPR029787">
    <property type="entry name" value="Nucleotide_cyclase"/>
</dbReference>
<dbReference type="InterPro" id="IPR043128">
    <property type="entry name" value="Rev_trsase/Diguanyl_cyclase"/>
</dbReference>
<dbReference type="CDD" id="cd01949">
    <property type="entry name" value="GGDEF"/>
    <property type="match status" value="1"/>
</dbReference>
<evidence type="ECO:0000256" key="1">
    <source>
        <dbReference type="ARBA" id="ARBA00012528"/>
    </source>
</evidence>
<dbReference type="Pfam" id="PF01590">
    <property type="entry name" value="GAF"/>
    <property type="match status" value="1"/>
</dbReference>
<dbReference type="NCBIfam" id="TIGR00254">
    <property type="entry name" value="GGDEF"/>
    <property type="match status" value="1"/>
</dbReference>
<proteinExistence type="predicted"/>
<dbReference type="InterPro" id="IPR050469">
    <property type="entry name" value="Diguanylate_Cyclase"/>
</dbReference>
<organism evidence="4 5">
    <name type="scientific">Corallincola platygyrae</name>
    <dbReference type="NCBI Taxonomy" id="1193278"/>
    <lineage>
        <taxon>Bacteria</taxon>
        <taxon>Pseudomonadati</taxon>
        <taxon>Pseudomonadota</taxon>
        <taxon>Gammaproteobacteria</taxon>
        <taxon>Alteromonadales</taxon>
        <taxon>Psychromonadaceae</taxon>
        <taxon>Corallincola</taxon>
    </lineage>
</organism>
<dbReference type="SMART" id="SM00267">
    <property type="entry name" value="GGDEF"/>
    <property type="match status" value="1"/>
</dbReference>
<dbReference type="PROSITE" id="PS50887">
    <property type="entry name" value="GGDEF"/>
    <property type="match status" value="1"/>
</dbReference>
<dbReference type="Proteomes" id="UP001597380">
    <property type="component" value="Unassembled WGS sequence"/>
</dbReference>
<evidence type="ECO:0000256" key="2">
    <source>
        <dbReference type="ARBA" id="ARBA00034247"/>
    </source>
</evidence>
<dbReference type="Pfam" id="PF00990">
    <property type="entry name" value="GGDEF"/>
    <property type="match status" value="1"/>
</dbReference>
<evidence type="ECO:0000313" key="4">
    <source>
        <dbReference type="EMBL" id="MFD2095100.1"/>
    </source>
</evidence>
<dbReference type="InterPro" id="IPR000160">
    <property type="entry name" value="GGDEF_dom"/>
</dbReference>
<feature type="domain" description="GGDEF" evidence="3">
    <location>
        <begin position="203"/>
        <end position="333"/>
    </location>
</feature>
<evidence type="ECO:0000259" key="3">
    <source>
        <dbReference type="PROSITE" id="PS50887"/>
    </source>
</evidence>
<dbReference type="Gene3D" id="3.30.450.40">
    <property type="match status" value="1"/>
</dbReference>
<dbReference type="GO" id="GO:0052621">
    <property type="term" value="F:diguanylate cyclase activity"/>
    <property type="evidence" value="ECO:0007669"/>
    <property type="project" value="UniProtKB-EC"/>
</dbReference>
<evidence type="ECO:0000313" key="5">
    <source>
        <dbReference type="Proteomes" id="UP001597380"/>
    </source>
</evidence>
<dbReference type="EMBL" id="JBHUHT010000007">
    <property type="protein sequence ID" value="MFD2095100.1"/>
    <property type="molecule type" value="Genomic_DNA"/>
</dbReference>